<dbReference type="InterPro" id="IPR025874">
    <property type="entry name" value="DZR"/>
</dbReference>
<keyword evidence="1" id="KW-0812">Transmembrane</keyword>
<reference evidence="3" key="1">
    <citation type="submission" date="2019-04" db="EMBL/GenBank/DDBJ databases">
        <title>Evolution of Biomass-Degrading Anaerobic Consortia Revealed by Metagenomics.</title>
        <authorList>
            <person name="Peng X."/>
        </authorList>
    </citation>
    <scope>NUCLEOTIDE SEQUENCE</scope>
    <source>
        <strain evidence="3">SIG12</strain>
    </source>
</reference>
<name>A0A8T3VLT1_9EURY</name>
<keyword evidence="1" id="KW-0472">Membrane</keyword>
<keyword evidence="1" id="KW-1133">Transmembrane helix</keyword>
<evidence type="ECO:0000256" key="1">
    <source>
        <dbReference type="SAM" id="Phobius"/>
    </source>
</evidence>
<dbReference type="Pfam" id="PF12773">
    <property type="entry name" value="DZR"/>
    <property type="match status" value="1"/>
</dbReference>
<gene>
    <name evidence="3" type="ORF">E7Z73_08265</name>
</gene>
<feature type="transmembrane region" description="Helical" evidence="1">
    <location>
        <begin position="46"/>
        <end position="66"/>
    </location>
</feature>
<dbReference type="Proteomes" id="UP000762703">
    <property type="component" value="Unassembled WGS sequence"/>
</dbReference>
<dbReference type="AlphaFoldDB" id="A0A8T3VLT1"/>
<feature type="domain" description="DZANK-type" evidence="2">
    <location>
        <begin position="100"/>
        <end position="165"/>
    </location>
</feature>
<comment type="caution">
    <text evidence="3">The sequence shown here is derived from an EMBL/GenBank/DDBJ whole genome shotgun (WGS) entry which is preliminary data.</text>
</comment>
<evidence type="ECO:0000313" key="4">
    <source>
        <dbReference type="Proteomes" id="UP000762703"/>
    </source>
</evidence>
<dbReference type="RefSeq" id="WP_303737364.1">
    <property type="nucleotide sequence ID" value="NZ_SUTE01000069.1"/>
</dbReference>
<accession>A0A8T3VLT1</accession>
<organism evidence="3 4">
    <name type="scientific">Methanobrevibacter millerae</name>
    <dbReference type="NCBI Taxonomy" id="230361"/>
    <lineage>
        <taxon>Archaea</taxon>
        <taxon>Methanobacteriati</taxon>
        <taxon>Methanobacteriota</taxon>
        <taxon>Methanomada group</taxon>
        <taxon>Methanobacteria</taxon>
        <taxon>Methanobacteriales</taxon>
        <taxon>Methanobacteriaceae</taxon>
        <taxon>Methanobrevibacter</taxon>
    </lineage>
</organism>
<sequence length="173" mass="19333">MGINLNVDTKNENEFNQQLQMYLAQGYSMQSNFNGTAILKKKSYSVGVLIILIIFFFPAAIIYYLLASDDVVTIRNINGQPSNNNTNVGATTTESFDSYCEECGHGLFKDSRFCPGCGRDLTEVEDEPIEMESEKTLPAVTEEIIKCKNCGTELSEEYRFCPECGEQLNTGDE</sequence>
<proteinExistence type="predicted"/>
<dbReference type="EMBL" id="SUTE01000069">
    <property type="protein sequence ID" value="MBE6505711.1"/>
    <property type="molecule type" value="Genomic_DNA"/>
</dbReference>
<evidence type="ECO:0000313" key="3">
    <source>
        <dbReference type="EMBL" id="MBE6505711.1"/>
    </source>
</evidence>
<protein>
    <submittedName>
        <fullName evidence="3">Zinc ribbon domain-containing protein</fullName>
    </submittedName>
</protein>
<evidence type="ECO:0000259" key="2">
    <source>
        <dbReference type="Pfam" id="PF12773"/>
    </source>
</evidence>